<dbReference type="AlphaFoldDB" id="A0A6B3L9E7"/>
<dbReference type="EMBL" id="CP066776">
    <property type="protein sequence ID" value="QQL46238.1"/>
    <property type="molecule type" value="Genomic_DNA"/>
</dbReference>
<dbReference type="GO" id="GO:0016798">
    <property type="term" value="F:hydrolase activity, acting on glycosyl bonds"/>
    <property type="evidence" value="ECO:0007669"/>
    <property type="project" value="UniProtKB-KW"/>
</dbReference>
<evidence type="ECO:0000313" key="2">
    <source>
        <dbReference type="EMBL" id="QQL46238.1"/>
    </source>
</evidence>
<dbReference type="Proteomes" id="UP000475117">
    <property type="component" value="Chromosome"/>
</dbReference>
<reference evidence="2 3" key="1">
    <citation type="submission" date="2020-12" db="EMBL/GenBank/DDBJ databases">
        <title>Sulforoseuscoccus oceanibium gen. nov., sp. nov., a representative of the phylum Verrucomicrobia with special cytoplasmic membrane, and proposal of Sulforoseuscoccusaceae fam. nov.</title>
        <authorList>
            <person name="Xi F."/>
        </authorList>
    </citation>
    <scope>NUCLEOTIDE SEQUENCE [LARGE SCALE GENOMIC DNA]</scope>
    <source>
        <strain evidence="2 3">T37</strain>
    </source>
</reference>
<dbReference type="RefSeq" id="WP_164365747.1">
    <property type="nucleotide sequence ID" value="NZ_CP066776.1"/>
</dbReference>
<keyword evidence="3" id="KW-1185">Reference proteome</keyword>
<organism evidence="2 3">
    <name type="scientific">Sulfuriroseicoccus oceanibius</name>
    <dbReference type="NCBI Taxonomy" id="2707525"/>
    <lineage>
        <taxon>Bacteria</taxon>
        <taxon>Pseudomonadati</taxon>
        <taxon>Verrucomicrobiota</taxon>
        <taxon>Verrucomicrobiia</taxon>
        <taxon>Verrucomicrobiales</taxon>
        <taxon>Verrucomicrobiaceae</taxon>
        <taxon>Sulfuriroseicoccus</taxon>
    </lineage>
</organism>
<keyword evidence="2" id="KW-0378">Hydrolase</keyword>
<evidence type="ECO:0000259" key="1">
    <source>
        <dbReference type="Pfam" id="PF09992"/>
    </source>
</evidence>
<gene>
    <name evidence="2" type="ORF">G3M56_006575</name>
</gene>
<name>A0A6B3L9E7_9BACT</name>
<dbReference type="InterPro" id="IPR018711">
    <property type="entry name" value="NAGPA"/>
</dbReference>
<accession>A0A6B3L9E7</accession>
<feature type="domain" description="Phosphodiester glycosidase" evidence="1">
    <location>
        <begin position="71"/>
        <end position="217"/>
    </location>
</feature>
<dbReference type="KEGG" id="soa:G3M56_006575"/>
<proteinExistence type="predicted"/>
<evidence type="ECO:0000313" key="3">
    <source>
        <dbReference type="Proteomes" id="UP000475117"/>
    </source>
</evidence>
<dbReference type="Pfam" id="PF09992">
    <property type="entry name" value="NAGPA"/>
    <property type="match status" value="1"/>
</dbReference>
<sequence>MRRWIVLLLSVLCGGSGLSAEPVRHVINGVAYRVLTVSPEKVRIVWKDGEGRILRRFPAAARYLDEQGEKVAALMNGGIFEPGGVPSGLLVVAGEQQQPLNLADGNGNFFLKPNGVFLIGAKGAAVVRANEYPAHAAGVRWAVQSGPLLIRAGKVHPAFLKDSDSRLHRNGVGVNDKGEVVLIITEIRSAKKPNLYEFAQVFARFGCRDALFLDGDISQLRTGKSMTRFSNRFGSIIAVVE</sequence>
<keyword evidence="2" id="KW-0326">Glycosidase</keyword>
<protein>
    <submittedName>
        <fullName evidence="2">Phosphodiester glycosidase family protein</fullName>
    </submittedName>
</protein>